<reference evidence="4 5" key="1">
    <citation type="journal article" date="2016" name="Nat. Commun.">
        <title>Thousands of microbial genomes shed light on interconnected biogeochemical processes in an aquifer system.</title>
        <authorList>
            <person name="Anantharaman K."/>
            <person name="Brown C.T."/>
            <person name="Hug L.A."/>
            <person name="Sharon I."/>
            <person name="Castelle C.J."/>
            <person name="Probst A.J."/>
            <person name="Thomas B.C."/>
            <person name="Singh A."/>
            <person name="Wilkins M.J."/>
            <person name="Karaoz U."/>
            <person name="Brodie E.L."/>
            <person name="Williams K.H."/>
            <person name="Hubbard S.S."/>
            <person name="Banfield J.F."/>
        </authorList>
    </citation>
    <scope>NUCLEOTIDE SEQUENCE [LARGE SCALE GENOMIC DNA]</scope>
</reference>
<dbReference type="PANTHER" id="PTHR44591">
    <property type="entry name" value="STRESS RESPONSE REGULATOR PROTEIN 1"/>
    <property type="match status" value="1"/>
</dbReference>
<evidence type="ECO:0000313" key="4">
    <source>
        <dbReference type="EMBL" id="OGC21609.1"/>
    </source>
</evidence>
<dbReference type="Gene3D" id="3.40.50.2300">
    <property type="match status" value="1"/>
</dbReference>
<dbReference type="PROSITE" id="PS50110">
    <property type="entry name" value="RESPONSE_REGULATORY"/>
    <property type="match status" value="1"/>
</dbReference>
<comment type="caution">
    <text evidence="4">The sequence shown here is derived from an EMBL/GenBank/DDBJ whole genome shotgun (WGS) entry which is preliminary data.</text>
</comment>
<proteinExistence type="predicted"/>
<dbReference type="InterPro" id="IPR001789">
    <property type="entry name" value="Sig_transdc_resp-reg_receiver"/>
</dbReference>
<feature type="modified residue" description="4-aspartylphosphate" evidence="2">
    <location>
        <position position="67"/>
    </location>
</feature>
<name>A0A1F4SMJ5_UNCSA</name>
<dbReference type="AlphaFoldDB" id="A0A1F4SMJ5"/>
<dbReference type="SMART" id="SM00448">
    <property type="entry name" value="REC"/>
    <property type="match status" value="1"/>
</dbReference>
<dbReference type="STRING" id="1802579.A2310_02290"/>
<evidence type="ECO:0000256" key="1">
    <source>
        <dbReference type="ARBA" id="ARBA00022553"/>
    </source>
</evidence>
<dbReference type="EMBL" id="MEUB01000038">
    <property type="protein sequence ID" value="OGC21609.1"/>
    <property type="molecule type" value="Genomic_DNA"/>
</dbReference>
<dbReference type="Proteomes" id="UP000178417">
    <property type="component" value="Unassembled WGS sequence"/>
</dbReference>
<feature type="domain" description="Response regulatory" evidence="3">
    <location>
        <begin position="9"/>
        <end position="134"/>
    </location>
</feature>
<accession>A0A1F4SMJ5</accession>
<dbReference type="Pfam" id="PF00072">
    <property type="entry name" value="Response_reg"/>
    <property type="match status" value="1"/>
</dbReference>
<dbReference type="InterPro" id="IPR011006">
    <property type="entry name" value="CheY-like_superfamily"/>
</dbReference>
<dbReference type="PANTHER" id="PTHR44591:SF25">
    <property type="entry name" value="CHEMOTAXIS TWO-COMPONENT RESPONSE REGULATOR"/>
    <property type="match status" value="1"/>
</dbReference>
<sequence>MQTIEKKPVIMVVDDEKDFADDLAEFIRSTGRYETLVCYSAQTALDALEKGKSLLGVSNRFRLVISDIKMFGMDGLQFLKKIRENYSAQQMGVIMLTAWEDAQRKQEAVGGDVLAYFHKPFNEEKLIETIDGFFSGKSQEMIKKTKDEILTFQNPDNDNLAK</sequence>
<dbReference type="SUPFAM" id="SSF52172">
    <property type="entry name" value="CheY-like"/>
    <property type="match status" value="1"/>
</dbReference>
<dbReference type="InterPro" id="IPR050595">
    <property type="entry name" value="Bact_response_regulator"/>
</dbReference>
<keyword evidence="1 2" id="KW-0597">Phosphoprotein</keyword>
<evidence type="ECO:0000259" key="3">
    <source>
        <dbReference type="PROSITE" id="PS50110"/>
    </source>
</evidence>
<dbReference type="GO" id="GO:0000160">
    <property type="term" value="P:phosphorelay signal transduction system"/>
    <property type="evidence" value="ECO:0007669"/>
    <property type="project" value="InterPro"/>
</dbReference>
<protein>
    <recommendedName>
        <fullName evidence="3">Response regulatory domain-containing protein</fullName>
    </recommendedName>
</protein>
<gene>
    <name evidence="4" type="ORF">A2310_02290</name>
</gene>
<evidence type="ECO:0000256" key="2">
    <source>
        <dbReference type="PROSITE-ProRule" id="PRU00169"/>
    </source>
</evidence>
<evidence type="ECO:0000313" key="5">
    <source>
        <dbReference type="Proteomes" id="UP000178417"/>
    </source>
</evidence>
<organism evidence="4 5">
    <name type="scientific">candidate division WOR-1 bacterium RIFOXYB2_FULL_37_13</name>
    <dbReference type="NCBI Taxonomy" id="1802579"/>
    <lineage>
        <taxon>Bacteria</taxon>
        <taxon>Bacillati</taxon>
        <taxon>Saganbacteria</taxon>
    </lineage>
</organism>